<keyword evidence="4" id="KW-0786">Thiamine pyrophosphate</keyword>
<reference evidence="8" key="1">
    <citation type="journal article" date="2020" name="Nat. Commun.">
        <title>Genome assembly of wild tea tree DASZ reveals pedigree and selection history of tea varieties.</title>
        <authorList>
            <person name="Zhang W."/>
            <person name="Zhang Y."/>
            <person name="Qiu H."/>
            <person name="Guo Y."/>
            <person name="Wan H."/>
            <person name="Zhang X."/>
            <person name="Scossa F."/>
            <person name="Alseekh S."/>
            <person name="Zhang Q."/>
            <person name="Wang P."/>
            <person name="Xu L."/>
            <person name="Schmidt M.H."/>
            <person name="Jia X."/>
            <person name="Li D."/>
            <person name="Zhu A."/>
            <person name="Guo F."/>
            <person name="Chen W."/>
            <person name="Ni D."/>
            <person name="Usadel B."/>
            <person name="Fernie A.R."/>
            <person name="Wen W."/>
        </authorList>
    </citation>
    <scope>NUCLEOTIDE SEQUENCE [LARGE SCALE GENOMIC DNA]</scope>
    <source>
        <strain evidence="8">cv. G240</strain>
    </source>
</reference>
<keyword evidence="1" id="KW-0808">Transferase</keyword>
<evidence type="ECO:0000313" key="7">
    <source>
        <dbReference type="EMBL" id="KAF5939892.1"/>
    </source>
</evidence>
<keyword evidence="3" id="KW-0460">Magnesium</keyword>
<dbReference type="InterPro" id="IPR012001">
    <property type="entry name" value="Thiamin_PyroP_enz_TPP-bd_dom"/>
</dbReference>
<dbReference type="GO" id="GO:0070204">
    <property type="term" value="F:2-succinyl-5-enolpyruvyl-6-hydroxy-3-cyclohexene-1-carboxylic-acid synthase activity"/>
    <property type="evidence" value="ECO:0007669"/>
    <property type="project" value="InterPro"/>
</dbReference>
<evidence type="ECO:0000256" key="1">
    <source>
        <dbReference type="ARBA" id="ARBA00022679"/>
    </source>
</evidence>
<proteinExistence type="predicted"/>
<evidence type="ECO:0000256" key="4">
    <source>
        <dbReference type="ARBA" id="ARBA00023052"/>
    </source>
</evidence>
<dbReference type="Gene3D" id="3.40.50.1220">
    <property type="entry name" value="TPP-binding domain"/>
    <property type="match status" value="1"/>
</dbReference>
<evidence type="ECO:0000256" key="3">
    <source>
        <dbReference type="ARBA" id="ARBA00022842"/>
    </source>
</evidence>
<dbReference type="GO" id="GO:0009234">
    <property type="term" value="P:menaquinone biosynthetic process"/>
    <property type="evidence" value="ECO:0007669"/>
    <property type="project" value="InterPro"/>
</dbReference>
<feature type="domain" description="Thiamine pyrophosphate enzyme N-terminal TPP-binding" evidence="6">
    <location>
        <begin position="197"/>
        <end position="309"/>
    </location>
</feature>
<organism evidence="7 8">
    <name type="scientific">Camellia sinensis</name>
    <name type="common">Tea plant</name>
    <name type="synonym">Thea sinensis</name>
    <dbReference type="NCBI Taxonomy" id="4442"/>
    <lineage>
        <taxon>Eukaryota</taxon>
        <taxon>Viridiplantae</taxon>
        <taxon>Streptophyta</taxon>
        <taxon>Embryophyta</taxon>
        <taxon>Tracheophyta</taxon>
        <taxon>Spermatophyta</taxon>
        <taxon>Magnoliopsida</taxon>
        <taxon>eudicotyledons</taxon>
        <taxon>Gunneridae</taxon>
        <taxon>Pentapetalae</taxon>
        <taxon>asterids</taxon>
        <taxon>Ericales</taxon>
        <taxon>Theaceae</taxon>
        <taxon>Camellia</taxon>
    </lineage>
</organism>
<dbReference type="NCBIfam" id="TIGR00173">
    <property type="entry name" value="menD"/>
    <property type="match status" value="1"/>
</dbReference>
<evidence type="ECO:0000256" key="2">
    <source>
        <dbReference type="ARBA" id="ARBA00022723"/>
    </source>
</evidence>
<gene>
    <name evidence="7" type="ORF">HYC85_021059</name>
</gene>
<dbReference type="InterPro" id="IPR029061">
    <property type="entry name" value="THDP-binding"/>
</dbReference>
<dbReference type="AlphaFoldDB" id="A0A7J7GGK2"/>
<dbReference type="GO" id="GO:0030976">
    <property type="term" value="F:thiamine pyrophosphate binding"/>
    <property type="evidence" value="ECO:0007669"/>
    <property type="project" value="InterPro"/>
</dbReference>
<protein>
    <recommendedName>
        <fullName evidence="6">Thiamine pyrophosphate enzyme N-terminal TPP-binding domain-containing protein</fullName>
    </recommendedName>
</protein>
<dbReference type="PANTHER" id="PTHR42916:SF1">
    <property type="entry name" value="PROTEIN PHYLLO, CHLOROPLASTIC"/>
    <property type="match status" value="1"/>
</dbReference>
<dbReference type="InterPro" id="IPR004433">
    <property type="entry name" value="MenaQ_synth_MenD"/>
</dbReference>
<sequence length="538" mass="60404">MIKLNPSHTPSLSSPFPLQFPTHNSLSLTPISNFNFPRLPLLRPRQKPKSKIIRSSVKETELLEDEDVELLVETCITRTLPPALTLEHGLQMIKDAVDELKSNPPRFNSGMYRFQVAVPPSAKALNWFCCQPESSGIELDELEGISNLAATLVWDDSSLCTFEEAVQSYELALYQLDHVNEMCLSFRNYPNINTLWASLIIEECSRLGLTYFCIAPGSRSSPLAIAASTHPHMTCISCFDERSLAFHAVGYARGSYKPAVVITSSGTAVSNLLPAVVEASQDFVPLLLLTADRPPELHDAGANQAINQVNHFGLFVRFFYGLPAPTDSILARMVLTTLDSAVYWATSSPYGPVHINCPFREPLDNSPRQWMLSCLKGLDFWMSSAQPFTKYFQVQYFYACNGTHSQVADVLEVIQGAKQVLLLIGAIHREDDIWAALLLAKHLSWPVVADILSGLRLRKCLTYLDIEKNFLFIDHLDHSLLSNSVRGWAHADVIVQVRFFSLVTLKCMCSYSKETLIHTKDKHNYFFVIRVLDVEFKD</sequence>
<dbReference type="GO" id="GO:0046872">
    <property type="term" value="F:metal ion binding"/>
    <property type="evidence" value="ECO:0007669"/>
    <property type="project" value="UniProtKB-KW"/>
</dbReference>
<accession>A0A7J7GGK2</accession>
<dbReference type="CDD" id="cd07037">
    <property type="entry name" value="TPP_PYR_MenD"/>
    <property type="match status" value="1"/>
</dbReference>
<keyword evidence="2" id="KW-0479">Metal-binding</keyword>
<keyword evidence="8" id="KW-1185">Reference proteome</keyword>
<dbReference type="Gene3D" id="3.40.50.970">
    <property type="match status" value="1"/>
</dbReference>
<comment type="caution">
    <text evidence="7">The sequence shown here is derived from an EMBL/GenBank/DDBJ whole genome shotgun (WGS) entry which is preliminary data.</text>
</comment>
<name>A0A7J7GGK2_CAMSI</name>
<dbReference type="SUPFAM" id="SSF52518">
    <property type="entry name" value="Thiamin diphosphate-binding fold (THDP-binding)"/>
    <property type="match status" value="1"/>
</dbReference>
<evidence type="ECO:0000313" key="8">
    <source>
        <dbReference type="Proteomes" id="UP000593564"/>
    </source>
</evidence>
<keyword evidence="5" id="KW-0464">Manganese</keyword>
<dbReference type="EMBL" id="JACBKZ010000010">
    <property type="protein sequence ID" value="KAF5939892.1"/>
    <property type="molecule type" value="Genomic_DNA"/>
</dbReference>
<evidence type="ECO:0000256" key="5">
    <source>
        <dbReference type="ARBA" id="ARBA00023211"/>
    </source>
</evidence>
<evidence type="ECO:0000259" key="6">
    <source>
        <dbReference type="Pfam" id="PF02776"/>
    </source>
</evidence>
<reference evidence="7 8" key="2">
    <citation type="submission" date="2020-07" db="EMBL/GenBank/DDBJ databases">
        <title>Genome assembly of wild tea tree DASZ reveals pedigree and selection history of tea varieties.</title>
        <authorList>
            <person name="Zhang W."/>
        </authorList>
    </citation>
    <scope>NUCLEOTIDE SEQUENCE [LARGE SCALE GENOMIC DNA]</scope>
    <source>
        <strain evidence="8">cv. G240</strain>
        <tissue evidence="7">Leaf</tissue>
    </source>
</reference>
<dbReference type="Proteomes" id="UP000593564">
    <property type="component" value="Unassembled WGS sequence"/>
</dbReference>
<dbReference type="PANTHER" id="PTHR42916">
    <property type="entry name" value="2-SUCCINYL-5-ENOLPYRUVYL-6-HYDROXY-3-CYCLOHEXENE-1-CARBOXYLATE SYNTHASE"/>
    <property type="match status" value="1"/>
</dbReference>
<dbReference type="Pfam" id="PF02776">
    <property type="entry name" value="TPP_enzyme_N"/>
    <property type="match status" value="1"/>
</dbReference>